<evidence type="ECO:0000313" key="1">
    <source>
        <dbReference type="EMBL" id="XBS22813.1"/>
    </source>
</evidence>
<evidence type="ECO:0000313" key="2">
    <source>
        <dbReference type="Proteomes" id="UP001225378"/>
    </source>
</evidence>
<keyword evidence="1" id="KW-0614">Plasmid</keyword>
<dbReference type="RefSeq" id="WP_305910410.1">
    <property type="nucleotide sequence ID" value="NZ_CP157744.1"/>
</dbReference>
<reference evidence="1 2" key="1">
    <citation type="journal article" date="2024" name="Microbiology">
        <title>Methylomarinum rosea sp. nov., a novel halophilic methanotrophic bacterium from the hypersaline Lake Elton.</title>
        <authorList>
            <person name="Suleimanov R.Z."/>
            <person name="Oshkin I.Y."/>
            <person name="Danilova O.V."/>
            <person name="Suzina N.E."/>
            <person name="Dedysh S.N."/>
        </authorList>
    </citation>
    <scope>NUCLEOTIDE SEQUENCE [LARGE SCALE GENOMIC DNA]</scope>
    <source>
        <strain evidence="1 2">Ch1-1</strain>
        <plasmid evidence="2">unnamed2</plasmid>
    </source>
</reference>
<organism evidence="1 2">
    <name type="scientific">Methylomarinum roseum</name>
    <dbReference type="NCBI Taxonomy" id="3067653"/>
    <lineage>
        <taxon>Bacteria</taxon>
        <taxon>Pseudomonadati</taxon>
        <taxon>Pseudomonadota</taxon>
        <taxon>Gammaproteobacteria</taxon>
        <taxon>Methylococcales</taxon>
        <taxon>Methylococcaceae</taxon>
        <taxon>Methylomarinum</taxon>
    </lineage>
</organism>
<dbReference type="EMBL" id="CP157744">
    <property type="protein sequence ID" value="XBS22813.1"/>
    <property type="molecule type" value="Genomic_DNA"/>
</dbReference>
<evidence type="ECO:0008006" key="3">
    <source>
        <dbReference type="Google" id="ProtNLM"/>
    </source>
</evidence>
<keyword evidence="2" id="KW-1185">Reference proteome</keyword>
<dbReference type="AlphaFoldDB" id="A0AAU7P0N3"/>
<sequence>MANIAITTYDIIKDASVKQVSELFSLPLPDGREPPKGLLTCLYGTRDTIASLQNGHILARKMGGNLFRTDMLIDVGESSFARHKLEDAANLIFLNTSRMNNALEEKVLQLLGLPAEKDLSDYINQDVSIINKIFDLDLFENLTAVIWPAKWKDSKKLQMAAVKDLSKIKLNKNFTARHNKDEPDEYVIDLFKIHTELNAEIHKTT</sequence>
<name>A0AAU7P0N3_9GAMM</name>
<dbReference type="KEGG" id="mech:Q9L42_021135"/>
<dbReference type="Proteomes" id="UP001225378">
    <property type="component" value="Plasmid unnamed2"/>
</dbReference>
<accession>A0AAU7P0N3</accession>
<gene>
    <name evidence="1" type="ORF">Q9L42_021135</name>
</gene>
<proteinExistence type="predicted"/>
<protein>
    <recommendedName>
        <fullName evidence="3">RES domain-containing protein</fullName>
    </recommendedName>
</protein>
<geneLocation type="plasmid" evidence="1 2">
    <name>unnamed2</name>
</geneLocation>